<feature type="transmembrane region" description="Helical" evidence="1">
    <location>
        <begin position="77"/>
        <end position="101"/>
    </location>
</feature>
<name>A0ABN9W8Y0_9DINO</name>
<keyword evidence="3" id="KW-1185">Reference proteome</keyword>
<proteinExistence type="predicted"/>
<dbReference type="Proteomes" id="UP001189429">
    <property type="component" value="Unassembled WGS sequence"/>
</dbReference>
<organism evidence="2 3">
    <name type="scientific">Prorocentrum cordatum</name>
    <dbReference type="NCBI Taxonomy" id="2364126"/>
    <lineage>
        <taxon>Eukaryota</taxon>
        <taxon>Sar</taxon>
        <taxon>Alveolata</taxon>
        <taxon>Dinophyceae</taxon>
        <taxon>Prorocentrales</taxon>
        <taxon>Prorocentraceae</taxon>
        <taxon>Prorocentrum</taxon>
    </lineage>
</organism>
<protein>
    <submittedName>
        <fullName evidence="2">Uncharacterized protein</fullName>
    </submittedName>
</protein>
<evidence type="ECO:0000313" key="3">
    <source>
        <dbReference type="Proteomes" id="UP001189429"/>
    </source>
</evidence>
<evidence type="ECO:0000256" key="1">
    <source>
        <dbReference type="SAM" id="Phobius"/>
    </source>
</evidence>
<keyword evidence="1" id="KW-0812">Transmembrane</keyword>
<reference evidence="2" key="1">
    <citation type="submission" date="2023-10" db="EMBL/GenBank/DDBJ databases">
        <authorList>
            <person name="Chen Y."/>
            <person name="Shah S."/>
            <person name="Dougan E. K."/>
            <person name="Thang M."/>
            <person name="Chan C."/>
        </authorList>
    </citation>
    <scope>NUCLEOTIDE SEQUENCE [LARGE SCALE GENOMIC DNA]</scope>
</reference>
<dbReference type="EMBL" id="CAUYUJ010018204">
    <property type="protein sequence ID" value="CAK0881564.1"/>
    <property type="molecule type" value="Genomic_DNA"/>
</dbReference>
<keyword evidence="1" id="KW-0472">Membrane</keyword>
<comment type="caution">
    <text evidence="2">The sequence shown here is derived from an EMBL/GenBank/DDBJ whole genome shotgun (WGS) entry which is preliminary data.</text>
</comment>
<keyword evidence="1" id="KW-1133">Transmembrane helix</keyword>
<evidence type="ECO:0000313" key="2">
    <source>
        <dbReference type="EMBL" id="CAK0881564.1"/>
    </source>
</evidence>
<sequence>MTPHTTTVTYVSSTSTATESTATGTTVTETVSMSPHTTTITETTSHTTKTRTTYTYTYYTTTGWVSLASVEDGGDELLIYLLGGFGVAATIMLGGLLWWCWWSGLARDLFESLSDTFRRPLAELPAPRIVKTPFRRPESWSQFSRRSSAASYGSPAHGSV</sequence>
<gene>
    <name evidence="2" type="ORF">PCOR1329_LOCUS64370</name>
</gene>
<accession>A0ABN9W8Y0</accession>
<feature type="non-terminal residue" evidence="2">
    <location>
        <position position="160"/>
    </location>
</feature>